<evidence type="ECO:0000313" key="7">
    <source>
        <dbReference type="Proteomes" id="UP000247602"/>
    </source>
</evidence>
<feature type="domain" description="Glycosyl transferase family 1" evidence="3">
    <location>
        <begin position="187"/>
        <end position="308"/>
    </location>
</feature>
<evidence type="ECO:0000256" key="2">
    <source>
        <dbReference type="ARBA" id="ARBA00022679"/>
    </source>
</evidence>
<dbReference type="EMBL" id="JACIBU010000001">
    <property type="protein sequence ID" value="MBB3677602.1"/>
    <property type="molecule type" value="Genomic_DNA"/>
</dbReference>
<evidence type="ECO:0000313" key="6">
    <source>
        <dbReference type="EMBL" id="PZA20103.1"/>
    </source>
</evidence>
<evidence type="ECO:0000313" key="8">
    <source>
        <dbReference type="Proteomes" id="UP000580718"/>
    </source>
</evidence>
<reference evidence="6 7" key="1">
    <citation type="submission" date="2018-06" db="EMBL/GenBank/DDBJ databases">
        <title>Draft genome sequence of Modestobacter versicolor CP153-2.</title>
        <authorList>
            <person name="Gundlapally S.R."/>
        </authorList>
    </citation>
    <scope>NUCLEOTIDE SEQUENCE [LARGE SCALE GENOMIC DNA]</scope>
    <source>
        <strain evidence="6 7">CP153-2</strain>
    </source>
</reference>
<proteinExistence type="predicted"/>
<dbReference type="PANTHER" id="PTHR12526">
    <property type="entry name" value="GLYCOSYLTRANSFERASE"/>
    <property type="match status" value="1"/>
</dbReference>
<dbReference type="AlphaFoldDB" id="A0A323V7J1"/>
<dbReference type="EMBL" id="QKNV01000223">
    <property type="protein sequence ID" value="PZA20103.1"/>
    <property type="molecule type" value="Genomic_DNA"/>
</dbReference>
<dbReference type="Pfam" id="PF00534">
    <property type="entry name" value="Glycos_transf_1"/>
    <property type="match status" value="1"/>
</dbReference>
<accession>A0A323V7J1</accession>
<dbReference type="GO" id="GO:0016757">
    <property type="term" value="F:glycosyltransferase activity"/>
    <property type="evidence" value="ECO:0007669"/>
    <property type="project" value="UniProtKB-KW"/>
</dbReference>
<sequence>MRVALLTYSTKPRGGVVHTLALAEAMARAGHEVSVWSLGRGGDAAFFRPVDPAVTLRLVPFPDVPGEDVGARILRSIEVLGNAFRDDSYDVVHAQDCISANAVPGCVRTVHHLDTFSTPELAACHERAIVRPRALVCVSAAVAAEVAGGWGRTATVIPNGVEADRFAAAAGPAGAAGRRAWRDRLGRYVLAVGGIEPRKGTLDLVEAFALVRARRPELQLVVAGGETLFDYRDYREQVFARATELGVAPVVLGPVAHADLPTLVAAADVFAFPSTKEGFGLAAMEALAAGVPVVTRDLPVLREVFGGAASFAPDPAGLAAALLAEVGEDRRSAGRALAQGHSWDAAAAAHLGLYGTLGAGGAPGAGGTVVRSFSAEPRFMPS</sequence>
<keyword evidence="1" id="KW-0328">Glycosyltransferase</keyword>
<dbReference type="Proteomes" id="UP000580718">
    <property type="component" value="Unassembled WGS sequence"/>
</dbReference>
<dbReference type="OrthoDB" id="8555507at2"/>
<dbReference type="CDD" id="cd03801">
    <property type="entry name" value="GT4_PimA-like"/>
    <property type="match status" value="1"/>
</dbReference>
<feature type="domain" description="Glycosyltransferase subfamily 4-like N-terminal" evidence="4">
    <location>
        <begin position="13"/>
        <end position="165"/>
    </location>
</feature>
<dbReference type="Gene3D" id="3.40.50.2000">
    <property type="entry name" value="Glycogen Phosphorylase B"/>
    <property type="match status" value="2"/>
</dbReference>
<dbReference type="NCBIfam" id="TIGR04047">
    <property type="entry name" value="MSMEG_0565_glyc"/>
    <property type="match status" value="1"/>
</dbReference>
<dbReference type="InterPro" id="IPR023986">
    <property type="entry name" value="GlycosylTfrase_MSMEG0565"/>
</dbReference>
<protein>
    <submittedName>
        <fullName evidence="5">Glycosyltransferase-like protein</fullName>
    </submittedName>
    <submittedName>
        <fullName evidence="6">MSMEG_0565 family glycosyltransferase</fullName>
    </submittedName>
</protein>
<keyword evidence="7" id="KW-1185">Reference proteome</keyword>
<evidence type="ECO:0000256" key="1">
    <source>
        <dbReference type="ARBA" id="ARBA00022676"/>
    </source>
</evidence>
<name>A0A323V7J1_9ACTN</name>
<evidence type="ECO:0000259" key="3">
    <source>
        <dbReference type="Pfam" id="PF00534"/>
    </source>
</evidence>
<evidence type="ECO:0000313" key="5">
    <source>
        <dbReference type="EMBL" id="MBB3677602.1"/>
    </source>
</evidence>
<comment type="caution">
    <text evidence="6">The sequence shown here is derived from an EMBL/GenBank/DDBJ whole genome shotgun (WGS) entry which is preliminary data.</text>
</comment>
<reference evidence="5 8" key="2">
    <citation type="submission" date="2020-08" db="EMBL/GenBank/DDBJ databases">
        <title>Sequencing the genomes of 1000 actinobacteria strains.</title>
        <authorList>
            <person name="Klenk H.-P."/>
        </authorList>
    </citation>
    <scope>NUCLEOTIDE SEQUENCE [LARGE SCALE GENOMIC DNA]</scope>
    <source>
        <strain evidence="5 8">DSM 16678</strain>
    </source>
</reference>
<dbReference type="InterPro" id="IPR028098">
    <property type="entry name" value="Glyco_trans_4-like_N"/>
</dbReference>
<dbReference type="SUPFAM" id="SSF53756">
    <property type="entry name" value="UDP-Glycosyltransferase/glycogen phosphorylase"/>
    <property type="match status" value="1"/>
</dbReference>
<dbReference type="InterPro" id="IPR001296">
    <property type="entry name" value="Glyco_trans_1"/>
</dbReference>
<evidence type="ECO:0000259" key="4">
    <source>
        <dbReference type="Pfam" id="PF13439"/>
    </source>
</evidence>
<dbReference type="Pfam" id="PF13439">
    <property type="entry name" value="Glyco_transf_4"/>
    <property type="match status" value="1"/>
</dbReference>
<keyword evidence="2 6" id="KW-0808">Transferase</keyword>
<dbReference type="RefSeq" id="WP_110553402.1">
    <property type="nucleotide sequence ID" value="NZ_JACIBU010000001.1"/>
</dbReference>
<organism evidence="6 7">
    <name type="scientific">Modestobacter versicolor</name>
    <dbReference type="NCBI Taxonomy" id="429133"/>
    <lineage>
        <taxon>Bacteria</taxon>
        <taxon>Bacillati</taxon>
        <taxon>Actinomycetota</taxon>
        <taxon>Actinomycetes</taxon>
        <taxon>Geodermatophilales</taxon>
        <taxon>Geodermatophilaceae</taxon>
        <taxon>Modestobacter</taxon>
    </lineage>
</organism>
<dbReference type="Proteomes" id="UP000247602">
    <property type="component" value="Unassembled WGS sequence"/>
</dbReference>
<gene>
    <name evidence="6" type="ORF">DMO24_17210</name>
    <name evidence="5" type="ORF">FHX36_003337</name>
</gene>
<dbReference type="PANTHER" id="PTHR12526:SF613">
    <property type="entry name" value="PHOSPHATIDYL-MYO-INOSITOL MANNOSYLTRANSFERASE"/>
    <property type="match status" value="1"/>
</dbReference>